<dbReference type="Proteomes" id="UP000278542">
    <property type="component" value="Unassembled WGS sequence"/>
</dbReference>
<dbReference type="EMBL" id="RBWY01000004">
    <property type="protein sequence ID" value="RKS84634.1"/>
    <property type="molecule type" value="Genomic_DNA"/>
</dbReference>
<feature type="transmembrane region" description="Helical" evidence="1">
    <location>
        <begin position="87"/>
        <end position="107"/>
    </location>
</feature>
<name>A0A495RBS7_9GAMM</name>
<comment type="caution">
    <text evidence="2">The sequence shown here is derived from an EMBL/GenBank/DDBJ whole genome shotgun (WGS) entry which is preliminary data.</text>
</comment>
<keyword evidence="1" id="KW-0472">Membrane</keyword>
<feature type="transmembrane region" description="Helical" evidence="1">
    <location>
        <begin position="262"/>
        <end position="279"/>
    </location>
</feature>
<protein>
    <recommendedName>
        <fullName evidence="4">MFS transporter</fullName>
    </recommendedName>
</protein>
<feature type="transmembrane region" description="Helical" evidence="1">
    <location>
        <begin position="144"/>
        <end position="167"/>
    </location>
</feature>
<accession>A0A495RBS7</accession>
<evidence type="ECO:0000256" key="1">
    <source>
        <dbReference type="SAM" id="Phobius"/>
    </source>
</evidence>
<keyword evidence="3" id="KW-1185">Reference proteome</keyword>
<dbReference type="SUPFAM" id="SSF103473">
    <property type="entry name" value="MFS general substrate transporter"/>
    <property type="match status" value="1"/>
</dbReference>
<keyword evidence="1" id="KW-0812">Transmembrane</keyword>
<dbReference type="RefSeq" id="WP_121145488.1">
    <property type="nucleotide sequence ID" value="NZ_RBWY01000004.1"/>
</dbReference>
<gene>
    <name evidence="2" type="ORF">DES39_1844</name>
</gene>
<keyword evidence="1" id="KW-1133">Transmembrane helix</keyword>
<dbReference type="AlphaFoldDB" id="A0A495RBS7"/>
<evidence type="ECO:0008006" key="4">
    <source>
        <dbReference type="Google" id="ProtNLM"/>
    </source>
</evidence>
<feature type="transmembrane region" description="Helical" evidence="1">
    <location>
        <begin position="299"/>
        <end position="318"/>
    </location>
</feature>
<feature type="transmembrane region" description="Helical" evidence="1">
    <location>
        <begin position="20"/>
        <end position="40"/>
    </location>
</feature>
<sequence length="325" mass="37408">MENNVQYKTRWTWADLVSSYQFWGLILFSFFIATSSGYTLHYLMMYTKMSLFQYSNGDLGLAINLSSLGLIFAIILGWIASRLQSYFCLYLYALFIIITLIIIYFYVENLIILAVASFIINALATAISLLVAASIAKAVDKMEFFVLAFGLISLMGYLNNFFSAIFWQGIMDKWMNIHYGIIFVIAFIIVSILLLIPVKKSLFSEAPPIRRFSNMVEKDQHDSIAVFLLLVFIPFYFIYWCVRAHRDIRHYSQSARLLTPTAAGWCALLVPFAIPIMLVNLSDTIDEFFSQSQKSKWRFILLSVFLLPLAILVVQNRLNHLSNLR</sequence>
<dbReference type="OrthoDB" id="6497420at2"/>
<feature type="transmembrane region" description="Helical" evidence="1">
    <location>
        <begin position="61"/>
        <end position="81"/>
    </location>
</feature>
<evidence type="ECO:0000313" key="2">
    <source>
        <dbReference type="EMBL" id="RKS84634.1"/>
    </source>
</evidence>
<proteinExistence type="predicted"/>
<feature type="transmembrane region" description="Helical" evidence="1">
    <location>
        <begin position="114"/>
        <end position="138"/>
    </location>
</feature>
<dbReference type="InterPro" id="IPR036259">
    <property type="entry name" value="MFS_trans_sf"/>
</dbReference>
<feature type="transmembrane region" description="Helical" evidence="1">
    <location>
        <begin position="224"/>
        <end position="242"/>
    </location>
</feature>
<feature type="transmembrane region" description="Helical" evidence="1">
    <location>
        <begin position="179"/>
        <end position="198"/>
    </location>
</feature>
<reference evidence="2 3" key="1">
    <citation type="submission" date="2018-10" db="EMBL/GenBank/DDBJ databases">
        <title>Genomic Encyclopedia of Type Strains, Phase IV (KMG-IV): sequencing the most valuable type-strain genomes for metagenomic binning, comparative biology and taxonomic classification.</title>
        <authorList>
            <person name="Goeker M."/>
        </authorList>
    </citation>
    <scope>NUCLEOTIDE SEQUENCE [LARGE SCALE GENOMIC DNA]</scope>
    <source>
        <strain evidence="2 3">DSM 22228</strain>
    </source>
</reference>
<organism evidence="2 3">
    <name type="scientific">Orbus hercynius</name>
    <dbReference type="NCBI Taxonomy" id="593135"/>
    <lineage>
        <taxon>Bacteria</taxon>
        <taxon>Pseudomonadati</taxon>
        <taxon>Pseudomonadota</taxon>
        <taxon>Gammaproteobacteria</taxon>
        <taxon>Orbales</taxon>
        <taxon>Orbaceae</taxon>
        <taxon>Orbus</taxon>
    </lineage>
</organism>
<evidence type="ECO:0000313" key="3">
    <source>
        <dbReference type="Proteomes" id="UP000278542"/>
    </source>
</evidence>
<dbReference type="Gene3D" id="1.20.1250.20">
    <property type="entry name" value="MFS general substrate transporter like domains"/>
    <property type="match status" value="1"/>
</dbReference>